<reference evidence="5 6" key="1">
    <citation type="submission" date="2020-01" db="EMBL/GenBank/DDBJ databases">
        <title>Identification and distribution of gene clusters putatively required for synthesis of sphingolipid metabolism inhibitors in phylogenetically diverse species of the filamentous fungus Fusarium.</title>
        <authorList>
            <person name="Kim H.-S."/>
            <person name="Busman M."/>
            <person name="Brown D.W."/>
            <person name="Divon H."/>
            <person name="Uhlig S."/>
            <person name="Proctor R.H."/>
        </authorList>
    </citation>
    <scope>NUCLEOTIDE SEQUENCE [LARGE SCALE GENOMIC DNA]</scope>
    <source>
        <strain evidence="5 6">NRRL 20459</strain>
    </source>
</reference>
<sequence length="1673" mass="184303">MPQLRRSDRTRNKPQPQLQPDPDPQPKPKQKSTSRSKRNTPKKNRGKSGQWWEIRAILDERISENGEPEYLVDWVGTTKAGKPYEKQWAGFPIIDASEAALADWNDQKRLKKDEERQCLGAHALPTDPVVPSDAESDEPRPANRKRLKRINASTLTRPRSESFDQDHRPTKKIRTESRAETESALSEEPVPSFVSASSVDIDAGSPESITFDDFAQLRGQSVAIVLRKPDNFDVSEYQSISNTQSSSQKLSELEDDDQRAAFASQLSQDTIPDSQDLSGHIWAGTDLEVPSVSEESEEKLALDSPQATGQLVPEDPSELIDQLEDATSQHEAQNSSNNRQSPDLGSLPFPNDQHPVNPNGDLGDEELPDADSDLDDYNLEKDPDTEVHRLGESQDAEDSQATRTHDIPQDGNNSQGDQLIEQVQEVADSSIEEDIQDLREDPITEVGPTQDCQALTHSPSENQNTQGVPETEKDHCPLDSQDSPDIDGAEVNQTTLIVSCPADSQNTSGNLYPPGQYTVASFQCSEENHSFTPINSSNATQPVRLSLLPSGSGSAEQPRSDNRIPVSSLVVPDSQDRSLTSEGSHPSAIQNRASLPQAQITPLAPQVEIIPDSVATGSDIPSRQPIQSQLDTLASQGLSSSGVSAQLDLRSLAEAVTATLQQSSGALEASDSPAFFTQPKTLRHQPSLPSSLSTQAERISSEAEQSVSSGGPQLNPASGSQVHIESNPRDSQAAQVTSEPFEVVLDRILSGQGAEPSNRVERVQSENPTRNSCSPGKPNKPRSEDSTSFETCPIQSQDQRLSQTSAVSAMDESSAPRQPSSAVDELKNLIDFSNASLLTQVEEPAGDEQPPASSEAPKDLETMAIRPGQIATVPDVLVSSSESQIHSQPLYSVEPWKAEVLGNTSGAPTPSISPASIMADPNQSAVDSMQEIVNSSFRDSARSITRSLIPEDSEQMIPPGTISPAAISGSVDPLESTRTLTFSNQATMPLRIDDSSGQSITMGQVPDEREYDISSQSSHQDEIASQHIVTLPMQASRRPYYEAVIVDYKNDIQDFGNRFTRQIYEEPSEALVGKIDSLFNRLLNICDYPQDVIGTSLEELPAADLAKYCCDANAKLSFLFELMSILGEKETGILIVARTPELLRLIFALTEAAGIECSAESIGKQSDYPSVTRITLALASEEFDPYKFDVVIGYDHAFNSSAIARQLSTSNVRKPPLVLLLVTTHTIEHIAIRIPQDLSVLERKNALLASIILARRYLEDPERGYGDPHQVAEVFAAYLNGNTDAVSWEPQGIPDEVLDVYENPQSQSQSLVEDEFSQGNGLKRKFDNDDDDDDDAKRMRVLPAKDLPVDSNGPPLTLAVREFLEAATPRGEEKKESDSRVLIPLSLLESLREKADEYMRQIVLARETEVEYKNTINRLEKEHKEHQRTVGQMERSNRTALQDRTMFEKEKRKIETAAKIAEEVAEREKERQLKRIEELESTIAQLTDNPDVSKMKDMLEGTEEKVRNLEKKLENKHQEVDFMRNRYQEVNDHATRLAAENKGLKAQQEDLQFRASENLRTIHQVNSKNERQALIQQNADLTTQLKERELQVNVLSEEIRTLRNGRPQTRGTSVPRSPRVPMMSPRPGRAGFTGSASRGTSPAPMPVHEGGMGPGVQFMGQQPGNGRWGHLRD</sequence>
<dbReference type="InterPro" id="IPR016197">
    <property type="entry name" value="Chromo-like_dom_sf"/>
</dbReference>
<feature type="compositionally biased region" description="Polar residues" evidence="3">
    <location>
        <begin position="450"/>
        <end position="468"/>
    </location>
</feature>
<comment type="caution">
    <text evidence="5">The sequence shown here is derived from an EMBL/GenBank/DDBJ whole genome shotgun (WGS) entry which is preliminary data.</text>
</comment>
<feature type="compositionally biased region" description="Polar residues" evidence="3">
    <location>
        <begin position="786"/>
        <end position="807"/>
    </location>
</feature>
<feature type="region of interest" description="Disordered" evidence="3">
    <location>
        <begin position="1604"/>
        <end position="1673"/>
    </location>
</feature>
<keyword evidence="6" id="KW-1185">Reference proteome</keyword>
<dbReference type="OrthoDB" id="3647690at2759"/>
<feature type="compositionally biased region" description="Polar residues" evidence="3">
    <location>
        <begin position="264"/>
        <end position="277"/>
    </location>
</feature>
<organism evidence="5 6">
    <name type="scientific">Fusarium albosuccineum</name>
    <dbReference type="NCBI Taxonomy" id="1237068"/>
    <lineage>
        <taxon>Eukaryota</taxon>
        <taxon>Fungi</taxon>
        <taxon>Dikarya</taxon>
        <taxon>Ascomycota</taxon>
        <taxon>Pezizomycotina</taxon>
        <taxon>Sordariomycetes</taxon>
        <taxon>Hypocreomycetidae</taxon>
        <taxon>Hypocreales</taxon>
        <taxon>Nectriaceae</taxon>
        <taxon>Fusarium</taxon>
        <taxon>Fusarium decemcellulare species complex</taxon>
    </lineage>
</organism>
<evidence type="ECO:0000256" key="3">
    <source>
        <dbReference type="SAM" id="MobiDB-lite"/>
    </source>
</evidence>
<dbReference type="PROSITE" id="PS50013">
    <property type="entry name" value="CHROMO_2"/>
    <property type="match status" value="1"/>
</dbReference>
<feature type="compositionally biased region" description="Polar residues" evidence="3">
    <location>
        <begin position="544"/>
        <end position="557"/>
    </location>
</feature>
<dbReference type="InterPro" id="IPR038609">
    <property type="entry name" value="HDA1_su2/3_sf"/>
</dbReference>
<feature type="compositionally biased region" description="Basic and acidic residues" evidence="3">
    <location>
        <begin position="158"/>
        <end position="181"/>
    </location>
</feature>
<feature type="compositionally biased region" description="Pro residues" evidence="3">
    <location>
        <begin position="17"/>
        <end position="27"/>
    </location>
</feature>
<dbReference type="Gene3D" id="2.40.50.40">
    <property type="match status" value="1"/>
</dbReference>
<gene>
    <name evidence="5" type="ORF">FALBO_32</name>
</gene>
<proteinExistence type="predicted"/>
<dbReference type="Proteomes" id="UP000554235">
    <property type="component" value="Unassembled WGS sequence"/>
</dbReference>
<feature type="region of interest" description="Disordered" evidence="3">
    <location>
        <begin position="1"/>
        <end position="51"/>
    </location>
</feature>
<protein>
    <recommendedName>
        <fullName evidence="4">Chromo domain-containing protein</fullName>
    </recommendedName>
</protein>
<feature type="compositionally biased region" description="Acidic residues" evidence="3">
    <location>
        <begin position="315"/>
        <end position="324"/>
    </location>
</feature>
<dbReference type="SUPFAM" id="SSF54160">
    <property type="entry name" value="Chromo domain-like"/>
    <property type="match status" value="1"/>
</dbReference>
<feature type="compositionally biased region" description="Polar residues" evidence="3">
    <location>
        <begin position="577"/>
        <end position="597"/>
    </location>
</feature>
<feature type="coiled-coil region" evidence="2">
    <location>
        <begin position="1571"/>
        <end position="1598"/>
    </location>
</feature>
<feature type="compositionally biased region" description="Low complexity" evidence="3">
    <location>
        <begin position="1613"/>
        <end position="1627"/>
    </location>
</feature>
<feature type="compositionally biased region" description="Polar residues" evidence="3">
    <location>
        <begin position="765"/>
        <end position="774"/>
    </location>
</feature>
<feature type="region of interest" description="Disordered" evidence="3">
    <location>
        <begin position="750"/>
        <end position="822"/>
    </location>
</feature>
<name>A0A8H4PEV8_9HYPO</name>
<dbReference type="GO" id="GO:0006338">
    <property type="term" value="P:chromatin remodeling"/>
    <property type="evidence" value="ECO:0007669"/>
    <property type="project" value="UniProtKB-ARBA"/>
</dbReference>
<evidence type="ECO:0000256" key="2">
    <source>
        <dbReference type="SAM" id="Coils"/>
    </source>
</evidence>
<keyword evidence="2" id="KW-0175">Coiled coil</keyword>
<dbReference type="InterPro" id="IPR000953">
    <property type="entry name" value="Chromo/chromo_shadow_dom"/>
</dbReference>
<feature type="compositionally biased region" description="Basic and acidic residues" evidence="3">
    <location>
        <begin position="378"/>
        <end position="392"/>
    </location>
</feature>
<evidence type="ECO:0000259" key="4">
    <source>
        <dbReference type="PROSITE" id="PS50013"/>
    </source>
</evidence>
<feature type="region of interest" description="Disordered" evidence="3">
    <location>
        <begin position="445"/>
        <end position="483"/>
    </location>
</feature>
<dbReference type="CDD" id="cd00024">
    <property type="entry name" value="CD_CSD"/>
    <property type="match status" value="1"/>
</dbReference>
<feature type="region of interest" description="Disordered" evidence="3">
    <location>
        <begin position="679"/>
        <end position="736"/>
    </location>
</feature>
<feature type="compositionally biased region" description="Basic residues" evidence="3">
    <location>
        <begin position="28"/>
        <end position="46"/>
    </location>
</feature>
<feature type="region of interest" description="Disordered" evidence="3">
    <location>
        <begin position="544"/>
        <end position="597"/>
    </location>
</feature>
<evidence type="ECO:0000313" key="5">
    <source>
        <dbReference type="EMBL" id="KAF4473084.1"/>
    </source>
</evidence>
<comment type="subunit">
    <text evidence="1">Component of the NuA4 histone acetyltransferase complex.</text>
</comment>
<feature type="region of interest" description="Disordered" evidence="3">
    <location>
        <begin position="1313"/>
        <end position="1336"/>
    </location>
</feature>
<feature type="region of interest" description="Disordered" evidence="3">
    <location>
        <begin position="263"/>
        <end position="431"/>
    </location>
</feature>
<feature type="compositionally biased region" description="Polar residues" evidence="3">
    <location>
        <begin position="325"/>
        <end position="343"/>
    </location>
</feature>
<feature type="compositionally biased region" description="Polar residues" evidence="3">
    <location>
        <begin position="687"/>
        <end position="736"/>
    </location>
</feature>
<feature type="region of interest" description="Disordered" evidence="3">
    <location>
        <begin position="111"/>
        <end position="207"/>
    </location>
</feature>
<evidence type="ECO:0000256" key="1">
    <source>
        <dbReference type="ARBA" id="ARBA00011353"/>
    </source>
</evidence>
<feature type="compositionally biased region" description="Basic and acidic residues" evidence="3">
    <location>
        <begin position="1"/>
        <end position="11"/>
    </location>
</feature>
<evidence type="ECO:0000313" key="6">
    <source>
        <dbReference type="Proteomes" id="UP000554235"/>
    </source>
</evidence>
<feature type="coiled-coil region" evidence="2">
    <location>
        <begin position="1388"/>
        <end position="1547"/>
    </location>
</feature>
<accession>A0A8H4PEV8</accession>
<feature type="compositionally biased region" description="Acidic residues" evidence="3">
    <location>
        <begin position="362"/>
        <end position="377"/>
    </location>
</feature>
<feature type="domain" description="Chromo" evidence="4">
    <location>
        <begin position="52"/>
        <end position="116"/>
    </location>
</feature>
<dbReference type="Gene3D" id="3.40.50.12360">
    <property type="match status" value="1"/>
</dbReference>
<dbReference type="EMBL" id="JAADYS010000003">
    <property type="protein sequence ID" value="KAF4473084.1"/>
    <property type="molecule type" value="Genomic_DNA"/>
</dbReference>